<sequence>MAGRCPFGSVQVTAQTLGMGGAPIGSPVAERSRCARKARPQAR</sequence>
<organism evidence="2">
    <name type="scientific">uncultured Thermomicrobiales bacterium</name>
    <dbReference type="NCBI Taxonomy" id="1645740"/>
    <lineage>
        <taxon>Bacteria</taxon>
        <taxon>Pseudomonadati</taxon>
        <taxon>Thermomicrobiota</taxon>
        <taxon>Thermomicrobia</taxon>
        <taxon>Thermomicrobiales</taxon>
        <taxon>environmental samples</taxon>
    </lineage>
</organism>
<dbReference type="AlphaFoldDB" id="A0A6J4VPN8"/>
<feature type="compositionally biased region" description="Basic residues" evidence="1">
    <location>
        <begin position="34"/>
        <end position="43"/>
    </location>
</feature>
<reference evidence="2" key="1">
    <citation type="submission" date="2020-02" db="EMBL/GenBank/DDBJ databases">
        <authorList>
            <person name="Meier V. D."/>
        </authorList>
    </citation>
    <scope>NUCLEOTIDE SEQUENCE</scope>
    <source>
        <strain evidence="2">AVDCRST_MAG88</strain>
    </source>
</reference>
<accession>A0A6J4VPN8</accession>
<evidence type="ECO:0000313" key="2">
    <source>
        <dbReference type="EMBL" id="CAA9585038.1"/>
    </source>
</evidence>
<protein>
    <submittedName>
        <fullName evidence="2">Uncharacterized protein</fullName>
    </submittedName>
</protein>
<feature type="region of interest" description="Disordered" evidence="1">
    <location>
        <begin position="17"/>
        <end position="43"/>
    </location>
</feature>
<name>A0A6J4VPN8_9BACT</name>
<proteinExistence type="predicted"/>
<dbReference type="EMBL" id="CADCWM010000932">
    <property type="protein sequence ID" value="CAA9585038.1"/>
    <property type="molecule type" value="Genomic_DNA"/>
</dbReference>
<gene>
    <name evidence="2" type="ORF">AVDCRST_MAG88-3815</name>
</gene>
<evidence type="ECO:0000256" key="1">
    <source>
        <dbReference type="SAM" id="MobiDB-lite"/>
    </source>
</evidence>